<sequence length="23" mass="2645">MLASLARSQLRKQYCCRVQVSCT</sequence>
<accession>A0A0E9VYK4</accession>
<evidence type="ECO:0000313" key="1">
    <source>
        <dbReference type="EMBL" id="JAH82380.1"/>
    </source>
</evidence>
<organism evidence="1">
    <name type="scientific">Anguilla anguilla</name>
    <name type="common">European freshwater eel</name>
    <name type="synonym">Muraena anguilla</name>
    <dbReference type="NCBI Taxonomy" id="7936"/>
    <lineage>
        <taxon>Eukaryota</taxon>
        <taxon>Metazoa</taxon>
        <taxon>Chordata</taxon>
        <taxon>Craniata</taxon>
        <taxon>Vertebrata</taxon>
        <taxon>Euteleostomi</taxon>
        <taxon>Actinopterygii</taxon>
        <taxon>Neopterygii</taxon>
        <taxon>Teleostei</taxon>
        <taxon>Anguilliformes</taxon>
        <taxon>Anguillidae</taxon>
        <taxon>Anguilla</taxon>
    </lineage>
</organism>
<reference evidence="1" key="2">
    <citation type="journal article" date="2015" name="Fish Shellfish Immunol.">
        <title>Early steps in the European eel (Anguilla anguilla)-Vibrio vulnificus interaction in the gills: Role of the RtxA13 toxin.</title>
        <authorList>
            <person name="Callol A."/>
            <person name="Pajuelo D."/>
            <person name="Ebbesson L."/>
            <person name="Teles M."/>
            <person name="MacKenzie S."/>
            <person name="Amaro C."/>
        </authorList>
    </citation>
    <scope>NUCLEOTIDE SEQUENCE</scope>
</reference>
<name>A0A0E9VYK4_ANGAN</name>
<reference evidence="1" key="1">
    <citation type="submission" date="2014-11" db="EMBL/GenBank/DDBJ databases">
        <authorList>
            <person name="Amaro Gonzalez C."/>
        </authorList>
    </citation>
    <scope>NUCLEOTIDE SEQUENCE</scope>
</reference>
<protein>
    <submittedName>
        <fullName evidence="1">Uncharacterized protein</fullName>
    </submittedName>
</protein>
<dbReference type="EMBL" id="GBXM01026197">
    <property type="protein sequence ID" value="JAH82380.1"/>
    <property type="molecule type" value="Transcribed_RNA"/>
</dbReference>
<dbReference type="AlphaFoldDB" id="A0A0E9VYK4"/>
<proteinExistence type="predicted"/>